<comment type="caution">
    <text evidence="2">The sequence shown here is derived from an EMBL/GenBank/DDBJ whole genome shotgun (WGS) entry which is preliminary data.</text>
</comment>
<evidence type="ECO:0000313" key="2">
    <source>
        <dbReference type="EMBL" id="KAK9777168.1"/>
    </source>
</evidence>
<feature type="chain" id="PRO_5045600965" evidence="1">
    <location>
        <begin position="20"/>
        <end position="113"/>
    </location>
</feature>
<feature type="signal peptide" evidence="1">
    <location>
        <begin position="1"/>
        <end position="19"/>
    </location>
</feature>
<reference evidence="2 3" key="1">
    <citation type="submission" date="2024-02" db="EMBL/GenBank/DDBJ databases">
        <title>First draft genome assembly of two strains of Seiridium cardinale.</title>
        <authorList>
            <person name="Emiliani G."/>
            <person name="Scali E."/>
        </authorList>
    </citation>
    <scope>NUCLEOTIDE SEQUENCE [LARGE SCALE GENOMIC DNA]</scope>
    <source>
        <strain evidence="2 3">BM-138-000479</strain>
    </source>
</reference>
<evidence type="ECO:0000256" key="1">
    <source>
        <dbReference type="SAM" id="SignalP"/>
    </source>
</evidence>
<keyword evidence="1" id="KW-0732">Signal</keyword>
<sequence>MKLFSTAIVALFFVAIANSALIKPRNEGNDTKSNQGFNPHHSSWITRRVAIHQGTGVVLDNYAVPANAWASLPGMEDTANDNGSIRPGRGIIKRVDQFTMRDMGGVCAELGYL</sequence>
<dbReference type="Proteomes" id="UP001465668">
    <property type="component" value="Unassembled WGS sequence"/>
</dbReference>
<proteinExistence type="predicted"/>
<organism evidence="2 3">
    <name type="scientific">Seiridium cardinale</name>
    <dbReference type="NCBI Taxonomy" id="138064"/>
    <lineage>
        <taxon>Eukaryota</taxon>
        <taxon>Fungi</taxon>
        <taxon>Dikarya</taxon>
        <taxon>Ascomycota</taxon>
        <taxon>Pezizomycotina</taxon>
        <taxon>Sordariomycetes</taxon>
        <taxon>Xylariomycetidae</taxon>
        <taxon>Amphisphaeriales</taxon>
        <taxon>Sporocadaceae</taxon>
        <taxon>Seiridium</taxon>
    </lineage>
</organism>
<evidence type="ECO:0000313" key="3">
    <source>
        <dbReference type="Proteomes" id="UP001465668"/>
    </source>
</evidence>
<keyword evidence="3" id="KW-1185">Reference proteome</keyword>
<accession>A0ABR2XTM8</accession>
<dbReference type="EMBL" id="JARVKM010000023">
    <property type="protein sequence ID" value="KAK9777168.1"/>
    <property type="molecule type" value="Genomic_DNA"/>
</dbReference>
<protein>
    <submittedName>
        <fullName evidence="2">Uncharacterized protein</fullName>
    </submittedName>
</protein>
<gene>
    <name evidence="2" type="ORF">SCAR479_06236</name>
</gene>
<name>A0ABR2XTM8_9PEZI</name>